<dbReference type="Proteomes" id="UP000273025">
    <property type="component" value="Segment"/>
</dbReference>
<dbReference type="InterPro" id="IPR012865">
    <property type="entry name" value="DUF1642"/>
</dbReference>
<protein>
    <recommendedName>
        <fullName evidence="3">DUF1642 domain-containing protein</fullName>
    </recommendedName>
</protein>
<dbReference type="Pfam" id="PF07852">
    <property type="entry name" value="DUF1642"/>
    <property type="match status" value="1"/>
</dbReference>
<evidence type="ECO:0000313" key="1">
    <source>
        <dbReference type="EMBL" id="AUG84710.1"/>
    </source>
</evidence>
<dbReference type="EMBL" id="MG557979">
    <property type="protein sequence ID" value="AUG84710.1"/>
    <property type="molecule type" value="Genomic_DNA"/>
</dbReference>
<sequence>MIKIYRKTTTIKAEQFDGSDEMIEKYNITPPMPLDPDYTINTLEGDMVLGVGDWIATGVNGEHWAIVEDVFNKTYSELPVIPKAVADWIKKCKHDGIAIASAMDKDKFPEKVADYFRTYYTRDQWITIQDNFVRAWLDGYVVEED</sequence>
<organism evidence="1 2">
    <name type="scientific">Lactobacillus phage Lpa804</name>
    <dbReference type="NCBI Taxonomy" id="2059850"/>
    <lineage>
        <taxon>Viruses</taxon>
        <taxon>Duplodnaviria</taxon>
        <taxon>Heunggongvirae</taxon>
        <taxon>Uroviricota</taxon>
        <taxon>Caudoviricetes</taxon>
        <taxon>Herelleviridae</taxon>
        <taxon>Harbinvirus</taxon>
        <taxon>Harbinvirus Lpa804</taxon>
    </lineage>
</organism>
<proteinExistence type="predicted"/>
<evidence type="ECO:0008006" key="3">
    <source>
        <dbReference type="Google" id="ProtNLM"/>
    </source>
</evidence>
<reference evidence="1 2" key="1">
    <citation type="submission" date="2017-11" db="EMBL/GenBank/DDBJ databases">
        <title>Isolation and Characterization of phages of Lactobacillus pentosus and plantarum.</title>
        <authorList>
            <person name="Qi R."/>
            <person name="Yu M."/>
            <person name="Tang T."/>
            <person name="Qiao X."/>
            <person name="Li Y."/>
        </authorList>
    </citation>
    <scope>NUCLEOTIDE SEQUENCE [LARGE SCALE GENOMIC DNA]</scope>
</reference>
<name>A0A3S6QAD6_9CAUD</name>
<accession>A0A3S6QAD6</accession>
<evidence type="ECO:0000313" key="2">
    <source>
        <dbReference type="Proteomes" id="UP000273025"/>
    </source>
</evidence>
<keyword evidence="2" id="KW-1185">Reference proteome</keyword>
<gene>
    <name evidence="1" type="ORF">Lpa804_123</name>
</gene>